<protein>
    <submittedName>
        <fullName evidence="1">Phosphoheptose isomerase</fullName>
    </submittedName>
</protein>
<reference evidence="1 2" key="1">
    <citation type="journal article" date="2014" name="Genome Announc.">
        <title>Genome Sequence of Gammaproteobacterial Pseudohaliea rubra Type Strain DSM 19751, Isolated from Coastal Seawater of the Mediterranean Sea.</title>
        <authorList>
            <person name="Spring S."/>
            <person name="Fiebig A."/>
            <person name="Riedel T."/>
            <person name="Goker M."/>
            <person name="Klenk H.P."/>
        </authorList>
    </citation>
    <scope>NUCLEOTIDE SEQUENCE [LARGE SCALE GENOMIC DNA]</scope>
    <source>
        <strain evidence="1 2">DSM 19751</strain>
    </source>
</reference>
<dbReference type="EMBL" id="AUVB01000062">
    <property type="protein sequence ID" value="KGE03245.1"/>
    <property type="molecule type" value="Genomic_DNA"/>
</dbReference>
<dbReference type="HOGENOM" id="CLU_1641419_0_0_6"/>
<keyword evidence="1" id="KW-0413">Isomerase</keyword>
<dbReference type="Proteomes" id="UP000029640">
    <property type="component" value="Unassembled WGS sequence"/>
</dbReference>
<dbReference type="GO" id="GO:0016853">
    <property type="term" value="F:isomerase activity"/>
    <property type="evidence" value="ECO:0007669"/>
    <property type="project" value="UniProtKB-KW"/>
</dbReference>
<name>A0A095VPE0_9GAMM</name>
<evidence type="ECO:0000313" key="1">
    <source>
        <dbReference type="EMBL" id="KGE03245.1"/>
    </source>
</evidence>
<evidence type="ECO:0000313" key="2">
    <source>
        <dbReference type="Proteomes" id="UP000029640"/>
    </source>
</evidence>
<dbReference type="Gene3D" id="3.40.50.10490">
    <property type="entry name" value="Glucose-6-phosphate isomerase like protein, domain 1"/>
    <property type="match status" value="1"/>
</dbReference>
<dbReference type="SUPFAM" id="SSF53697">
    <property type="entry name" value="SIS domain"/>
    <property type="match status" value="1"/>
</dbReference>
<dbReference type="InterPro" id="IPR046348">
    <property type="entry name" value="SIS_dom_sf"/>
</dbReference>
<organism evidence="1 2">
    <name type="scientific">Pseudohaliea rubra DSM 19751</name>
    <dbReference type="NCBI Taxonomy" id="1265313"/>
    <lineage>
        <taxon>Bacteria</taxon>
        <taxon>Pseudomonadati</taxon>
        <taxon>Pseudomonadota</taxon>
        <taxon>Gammaproteobacteria</taxon>
        <taxon>Cellvibrionales</taxon>
        <taxon>Halieaceae</taxon>
        <taxon>Pseudohaliea</taxon>
    </lineage>
</organism>
<keyword evidence="2" id="KW-1185">Reference proteome</keyword>
<comment type="caution">
    <text evidence="1">The sequence shown here is derived from an EMBL/GenBank/DDBJ whole genome shotgun (WGS) entry which is preliminary data.</text>
</comment>
<sequence length="161" mass="15801">MDVIAGPLEAAAAAATGCLLEGGTVLCAGTGPDRALARYAADRLMLGAVAERPALPAVAVTDPADSAGPWREVRALARPGDLVLALDSGDGSALTGALGATAAGNPALVLLSYEGCPGLAGAGDDSIVIALPAAPRDQLLTLEAMALGCLCHLIESNLFGS</sequence>
<dbReference type="RefSeq" id="WP_035515878.1">
    <property type="nucleotide sequence ID" value="NZ_KN234758.1"/>
</dbReference>
<gene>
    <name evidence="1" type="ORF">HRUBRA_02193</name>
</gene>
<dbReference type="STRING" id="1265313.HRUBRA_02193"/>
<dbReference type="PATRIC" id="fig|1265313.6.peg.2163"/>
<dbReference type="GO" id="GO:1901135">
    <property type="term" value="P:carbohydrate derivative metabolic process"/>
    <property type="evidence" value="ECO:0007669"/>
    <property type="project" value="InterPro"/>
</dbReference>
<proteinExistence type="predicted"/>
<dbReference type="AlphaFoldDB" id="A0A095VPE0"/>
<accession>A0A095VPE0</accession>
<dbReference type="eggNOG" id="COG0279">
    <property type="taxonomic scope" value="Bacteria"/>
</dbReference>
<dbReference type="GO" id="GO:0097367">
    <property type="term" value="F:carbohydrate derivative binding"/>
    <property type="evidence" value="ECO:0007669"/>
    <property type="project" value="InterPro"/>
</dbReference>